<dbReference type="PANTHER" id="PTHR42109:SF2">
    <property type="entry name" value="INTEGRAL MEMBRANE PROTEIN"/>
    <property type="match status" value="1"/>
</dbReference>
<dbReference type="Pfam" id="PF24800">
    <property type="entry name" value="DUF7702"/>
    <property type="match status" value="1"/>
</dbReference>
<feature type="transmembrane region" description="Helical" evidence="2">
    <location>
        <begin position="66"/>
        <end position="91"/>
    </location>
</feature>
<sequence length="319" mass="34583">MTLSYRNGVSIAELIVYIPGLFVGIWLAVKHGFRRNSGWLYLIIFCLARIIGPCMQLATISKPNSVSLYTGSAILNSVGVSPIELAALGLLSRLLDNIHKTYNTFLHPRMLQLVQTIIIVGLILGIVGGIDAGNSFQDTGKYHPGTLNKAGTSLLIVSYALIVLFTAIISFFVKHAEPGEKRLFLAVAVACPFLAVRLVYSGLSTFSTNPRYNILTGDVTIFLCVALIEEFIIVVIFEAVGLTLRKQVKGQHVQATRQIDSSNSSDPMQPSDSSEPKKGGAGNMALNIAKKTIIGRIVMGIAGSRKGGDRDVEMQRPRH</sequence>
<keyword evidence="5" id="KW-1185">Reference proteome</keyword>
<proteinExistence type="predicted"/>
<organism evidence="4 5">
    <name type="scientific">Phialocephala subalpina</name>
    <dbReference type="NCBI Taxonomy" id="576137"/>
    <lineage>
        <taxon>Eukaryota</taxon>
        <taxon>Fungi</taxon>
        <taxon>Dikarya</taxon>
        <taxon>Ascomycota</taxon>
        <taxon>Pezizomycotina</taxon>
        <taxon>Leotiomycetes</taxon>
        <taxon>Helotiales</taxon>
        <taxon>Mollisiaceae</taxon>
        <taxon>Phialocephala</taxon>
        <taxon>Phialocephala fortinii species complex</taxon>
    </lineage>
</organism>
<evidence type="ECO:0000256" key="1">
    <source>
        <dbReference type="SAM" id="MobiDB-lite"/>
    </source>
</evidence>
<feature type="transmembrane region" description="Helical" evidence="2">
    <location>
        <begin position="39"/>
        <end position="60"/>
    </location>
</feature>
<keyword evidence="2" id="KW-1133">Transmembrane helix</keyword>
<name>A0A1L7WX26_9HELO</name>
<feature type="transmembrane region" description="Helical" evidence="2">
    <location>
        <begin position="6"/>
        <end position="27"/>
    </location>
</feature>
<evidence type="ECO:0000259" key="3">
    <source>
        <dbReference type="Pfam" id="PF24800"/>
    </source>
</evidence>
<feature type="domain" description="DUF7702" evidence="3">
    <location>
        <begin position="3"/>
        <end position="246"/>
    </location>
</feature>
<accession>A0A1L7WX26</accession>
<gene>
    <name evidence="4" type="ORF">PAC_07215</name>
</gene>
<feature type="transmembrane region" description="Helical" evidence="2">
    <location>
        <begin position="111"/>
        <end position="130"/>
    </location>
</feature>
<dbReference type="EMBL" id="FJOG01000009">
    <property type="protein sequence ID" value="CZR57326.1"/>
    <property type="molecule type" value="Genomic_DNA"/>
</dbReference>
<keyword evidence="2" id="KW-0472">Membrane</keyword>
<dbReference type="Proteomes" id="UP000184330">
    <property type="component" value="Unassembled WGS sequence"/>
</dbReference>
<dbReference type="AlphaFoldDB" id="A0A1L7WX26"/>
<evidence type="ECO:0000256" key="2">
    <source>
        <dbReference type="SAM" id="Phobius"/>
    </source>
</evidence>
<feature type="region of interest" description="Disordered" evidence="1">
    <location>
        <begin position="255"/>
        <end position="282"/>
    </location>
</feature>
<feature type="transmembrane region" description="Helical" evidence="2">
    <location>
        <begin position="220"/>
        <end position="244"/>
    </location>
</feature>
<feature type="compositionally biased region" description="Polar residues" evidence="1">
    <location>
        <begin position="255"/>
        <end position="273"/>
    </location>
</feature>
<protein>
    <recommendedName>
        <fullName evidence="3">DUF7702 domain-containing protein</fullName>
    </recommendedName>
</protein>
<dbReference type="STRING" id="576137.A0A1L7WX26"/>
<keyword evidence="2" id="KW-0812">Transmembrane</keyword>
<reference evidence="4 5" key="1">
    <citation type="submission" date="2016-03" db="EMBL/GenBank/DDBJ databases">
        <authorList>
            <person name="Ploux O."/>
        </authorList>
    </citation>
    <scope>NUCLEOTIDE SEQUENCE [LARGE SCALE GENOMIC DNA]</scope>
    <source>
        <strain evidence="4 5">UAMH 11012</strain>
    </source>
</reference>
<feature type="transmembrane region" description="Helical" evidence="2">
    <location>
        <begin position="183"/>
        <end position="200"/>
    </location>
</feature>
<evidence type="ECO:0000313" key="5">
    <source>
        <dbReference type="Proteomes" id="UP000184330"/>
    </source>
</evidence>
<dbReference type="InterPro" id="IPR056119">
    <property type="entry name" value="DUF7702"/>
</dbReference>
<dbReference type="OrthoDB" id="2560628at2759"/>
<feature type="transmembrane region" description="Helical" evidence="2">
    <location>
        <begin position="150"/>
        <end position="171"/>
    </location>
</feature>
<dbReference type="PANTHER" id="PTHR42109">
    <property type="entry name" value="UNPLACED GENOMIC SCAFFOLD UM_SCAF_CONTIG_1.265, WHOLE GENOME SHOTGUN SEQUENCE"/>
    <property type="match status" value="1"/>
</dbReference>
<evidence type="ECO:0000313" key="4">
    <source>
        <dbReference type="EMBL" id="CZR57326.1"/>
    </source>
</evidence>